<dbReference type="SUPFAM" id="SSF46785">
    <property type="entry name" value="Winged helix' DNA-binding domain"/>
    <property type="match status" value="1"/>
</dbReference>
<dbReference type="Gene3D" id="3.40.1410.10">
    <property type="entry name" value="Chorismate lyase-like"/>
    <property type="match status" value="1"/>
</dbReference>
<evidence type="ECO:0000256" key="3">
    <source>
        <dbReference type="ARBA" id="ARBA00023163"/>
    </source>
</evidence>
<dbReference type="InterPro" id="IPR000524">
    <property type="entry name" value="Tscrpt_reg_HTH_GntR"/>
</dbReference>
<sequence>MQRSSGTPLYKKVFEELKSKIDSGLYKMGDLLPSENELCKLYFTTRPTVRQALNDLSNLGYIVRQHGKGSIVSEPKNGLGILSLKGSTAGVGKHNLKTAIITKPIKQAWPESFEFELTPEEKEAGSIYLSRLRYVDGLPTLFEETYISNIDLPRFTLHNLEKNSLFETLKNYHDVEVKEGEQKIWAIEASKDLAEMFNIKAKKPVLHMKRRLKTNKKNLFIYSFLYCNTQDFFIQDYF</sequence>
<evidence type="ECO:0000259" key="4">
    <source>
        <dbReference type="PROSITE" id="PS50949"/>
    </source>
</evidence>
<dbReference type="SUPFAM" id="SSF64288">
    <property type="entry name" value="Chorismate lyase-like"/>
    <property type="match status" value="1"/>
</dbReference>
<name>A0ABT7NPK6_9SPHI</name>
<accession>A0ABT7NPK6</accession>
<reference evidence="5" key="2">
    <citation type="journal article" date="2022" name="Sci. Total Environ.">
        <title>Prevalence, transmission, and molecular epidemiology of tet(X)-positive bacteria among humans, animals, and environmental niches in China: An epidemiological, and genomic-based study.</title>
        <authorList>
            <person name="Dong N."/>
            <person name="Zeng Y."/>
            <person name="Cai C."/>
            <person name="Sun C."/>
            <person name="Lu J."/>
            <person name="Liu C."/>
            <person name="Zhou H."/>
            <person name="Sun Q."/>
            <person name="Shu L."/>
            <person name="Wang H."/>
            <person name="Wang Y."/>
            <person name="Wang S."/>
            <person name="Wu C."/>
            <person name="Chan E.W."/>
            <person name="Chen G."/>
            <person name="Shen Z."/>
            <person name="Chen S."/>
            <person name="Zhang R."/>
        </authorList>
    </citation>
    <scope>NUCLEOTIDE SEQUENCE</scope>
    <source>
        <strain evidence="5">R1692</strain>
    </source>
</reference>
<dbReference type="InterPro" id="IPR036390">
    <property type="entry name" value="WH_DNA-bd_sf"/>
</dbReference>
<dbReference type="Pfam" id="PF00392">
    <property type="entry name" value="GntR"/>
    <property type="match status" value="1"/>
</dbReference>
<dbReference type="PANTHER" id="PTHR44846:SF1">
    <property type="entry name" value="MANNOSYL-D-GLYCERATE TRANSPORT_METABOLISM SYSTEM REPRESSOR MNGR-RELATED"/>
    <property type="match status" value="1"/>
</dbReference>
<dbReference type="InterPro" id="IPR028978">
    <property type="entry name" value="Chorismate_lyase_/UTRA_dom_sf"/>
</dbReference>
<dbReference type="InterPro" id="IPR050679">
    <property type="entry name" value="Bact_HTH_transcr_reg"/>
</dbReference>
<protein>
    <submittedName>
        <fullName evidence="5">GntR family transcriptional regulator</fullName>
    </submittedName>
</protein>
<dbReference type="PANTHER" id="PTHR44846">
    <property type="entry name" value="MANNOSYL-D-GLYCERATE TRANSPORT/METABOLISM SYSTEM REPRESSOR MNGR-RELATED"/>
    <property type="match status" value="1"/>
</dbReference>
<reference evidence="5" key="1">
    <citation type="submission" date="2020-06" db="EMBL/GenBank/DDBJ databases">
        <authorList>
            <person name="Dong N."/>
        </authorList>
    </citation>
    <scope>NUCLEOTIDE SEQUENCE</scope>
    <source>
        <strain evidence="5">R1692</strain>
    </source>
</reference>
<dbReference type="CDD" id="cd07377">
    <property type="entry name" value="WHTH_GntR"/>
    <property type="match status" value="1"/>
</dbReference>
<gene>
    <name evidence="5" type="ORF">HX018_11850</name>
</gene>
<comment type="caution">
    <text evidence="5">The sequence shown here is derived from an EMBL/GenBank/DDBJ whole genome shotgun (WGS) entry which is preliminary data.</text>
</comment>
<dbReference type="Gene3D" id="1.10.10.10">
    <property type="entry name" value="Winged helix-like DNA-binding domain superfamily/Winged helix DNA-binding domain"/>
    <property type="match status" value="1"/>
</dbReference>
<dbReference type="SMART" id="SM00866">
    <property type="entry name" value="UTRA"/>
    <property type="match status" value="1"/>
</dbReference>
<evidence type="ECO:0000256" key="2">
    <source>
        <dbReference type="ARBA" id="ARBA00023125"/>
    </source>
</evidence>
<organism evidence="5 6">
    <name type="scientific">Sphingobacterium hotanense</name>
    <dbReference type="NCBI Taxonomy" id="649196"/>
    <lineage>
        <taxon>Bacteria</taxon>
        <taxon>Pseudomonadati</taxon>
        <taxon>Bacteroidota</taxon>
        <taxon>Sphingobacteriia</taxon>
        <taxon>Sphingobacteriales</taxon>
        <taxon>Sphingobacteriaceae</taxon>
        <taxon>Sphingobacterium</taxon>
    </lineage>
</organism>
<dbReference type="EMBL" id="JACAGK010000033">
    <property type="protein sequence ID" value="MDM1048928.1"/>
    <property type="molecule type" value="Genomic_DNA"/>
</dbReference>
<dbReference type="Proteomes" id="UP001170954">
    <property type="component" value="Unassembled WGS sequence"/>
</dbReference>
<evidence type="ECO:0000256" key="1">
    <source>
        <dbReference type="ARBA" id="ARBA00023015"/>
    </source>
</evidence>
<keyword evidence="6" id="KW-1185">Reference proteome</keyword>
<feature type="domain" description="HTH gntR-type" evidence="4">
    <location>
        <begin position="7"/>
        <end position="75"/>
    </location>
</feature>
<dbReference type="InterPro" id="IPR011663">
    <property type="entry name" value="UTRA"/>
</dbReference>
<proteinExistence type="predicted"/>
<keyword evidence="3" id="KW-0804">Transcription</keyword>
<evidence type="ECO:0000313" key="6">
    <source>
        <dbReference type="Proteomes" id="UP001170954"/>
    </source>
</evidence>
<evidence type="ECO:0000313" key="5">
    <source>
        <dbReference type="EMBL" id="MDM1048928.1"/>
    </source>
</evidence>
<dbReference type="PRINTS" id="PR00035">
    <property type="entry name" value="HTHGNTR"/>
</dbReference>
<dbReference type="InterPro" id="IPR036388">
    <property type="entry name" value="WH-like_DNA-bd_sf"/>
</dbReference>
<dbReference type="Pfam" id="PF07702">
    <property type="entry name" value="UTRA"/>
    <property type="match status" value="1"/>
</dbReference>
<keyword evidence="2" id="KW-0238">DNA-binding</keyword>
<keyword evidence="1" id="KW-0805">Transcription regulation</keyword>
<dbReference type="RefSeq" id="WP_286651554.1">
    <property type="nucleotide sequence ID" value="NZ_JACAGK010000033.1"/>
</dbReference>
<dbReference type="PROSITE" id="PS50949">
    <property type="entry name" value="HTH_GNTR"/>
    <property type="match status" value="1"/>
</dbReference>
<dbReference type="SMART" id="SM00345">
    <property type="entry name" value="HTH_GNTR"/>
    <property type="match status" value="1"/>
</dbReference>